<dbReference type="PANTHER" id="PTHR11669">
    <property type="entry name" value="REPLICATION FACTOR C / DNA POLYMERASE III GAMMA-TAU SUBUNIT"/>
    <property type="match status" value="1"/>
</dbReference>
<keyword evidence="2" id="KW-1185">Reference proteome</keyword>
<dbReference type="Proteomes" id="UP001141933">
    <property type="component" value="Unassembled WGS sequence"/>
</dbReference>
<comment type="caution">
    <text evidence="1">The sequence shown here is derived from an EMBL/GenBank/DDBJ whole genome shotgun (WGS) entry which is preliminary data.</text>
</comment>
<organism evidence="1 2">
    <name type="scientific">Phocaeicola acetigenes</name>
    <dbReference type="NCBI Taxonomy" id="3016083"/>
    <lineage>
        <taxon>Bacteria</taxon>
        <taxon>Pseudomonadati</taxon>
        <taxon>Bacteroidota</taxon>
        <taxon>Bacteroidia</taxon>
        <taxon>Bacteroidales</taxon>
        <taxon>Bacteroidaceae</taxon>
        <taxon>Phocaeicola</taxon>
    </lineage>
</organism>
<dbReference type="InterPro" id="IPR027417">
    <property type="entry name" value="P-loop_NTPase"/>
</dbReference>
<protein>
    <submittedName>
        <fullName evidence="1">DNA polymerase III subunit delta</fullName>
    </submittedName>
</protein>
<dbReference type="Gene3D" id="3.40.50.300">
    <property type="entry name" value="P-loop containing nucleotide triphosphate hydrolases"/>
    <property type="match status" value="1"/>
</dbReference>
<evidence type="ECO:0000313" key="2">
    <source>
        <dbReference type="Proteomes" id="UP001141933"/>
    </source>
</evidence>
<dbReference type="SUPFAM" id="SSF52540">
    <property type="entry name" value="P-loop containing nucleoside triphosphate hydrolases"/>
    <property type="match status" value="1"/>
</dbReference>
<proteinExistence type="predicted"/>
<dbReference type="InterPro" id="IPR050238">
    <property type="entry name" value="DNA_Rep/Repair_Clamp_Loader"/>
</dbReference>
<reference evidence="1" key="1">
    <citation type="submission" date="2022-12" db="EMBL/GenBank/DDBJ databases">
        <title>Phocaeicola acetigenes sp. nov., isolated feces from a healthy human.</title>
        <authorList>
            <person name="Do H."/>
            <person name="Ha Y.B."/>
            <person name="Kim J.-S."/>
            <person name="Suh M.K."/>
            <person name="Kim H.S."/>
            <person name="Lee J.-S."/>
        </authorList>
    </citation>
    <scope>NUCLEOTIDE SEQUENCE</scope>
    <source>
        <strain evidence="1">KGMB11183</strain>
    </source>
</reference>
<name>A0ABT4PG68_9BACT</name>
<dbReference type="EMBL" id="JAPZVM010000003">
    <property type="protein sequence ID" value="MCZ8372040.1"/>
    <property type="molecule type" value="Genomic_DNA"/>
</dbReference>
<gene>
    <name evidence="1" type="ORF">O6P32_04865</name>
</gene>
<dbReference type="PANTHER" id="PTHR11669:SF8">
    <property type="entry name" value="DNA POLYMERASE III SUBUNIT DELTA"/>
    <property type="match status" value="1"/>
</dbReference>
<accession>A0ABT4PG68</accession>
<dbReference type="Pfam" id="PF13177">
    <property type="entry name" value="DNA_pol3_delta2"/>
    <property type="match status" value="1"/>
</dbReference>
<dbReference type="RefSeq" id="WP_269877126.1">
    <property type="nucleotide sequence ID" value="NZ_JAPZVM010000003.1"/>
</dbReference>
<sequence length="374" mass="43234">MFFKDVTGQEQVKRQLIESVQHKKVAHALLLCGRQGSGKLPLALAYARYLCCESPNEHDACGVCPSCVKMNKLIHPDIHFAFPIVKQKAGKDSVCNDFLPAWREIILHSPYFGLPDWLEKMGASNQQAQIFVRESDEIQRKLALKASQGQFKVMLIWLPEKMNAECSNKLLKLLEEPPAGTVFLLVSEEPELLLPTIRSRTQRINLPPLSEHEIAQALEERYRIQPDDAREIAHQASGSMLQALEAIHLSEEHKVFFDLFIRLMRSSYARRIVEMKQWSEQVASMGRERQKNFLVYCQRMIRENFIYNFHLPDMNYMTQEEQQFAVRFSPFVNERNVIGIMEELAEAQTHIEQNVNAKIVFFDFALKMIVLLKG</sequence>
<evidence type="ECO:0000313" key="1">
    <source>
        <dbReference type="EMBL" id="MCZ8372040.1"/>
    </source>
</evidence>